<evidence type="ECO:0000256" key="1">
    <source>
        <dbReference type="ARBA" id="ARBA00010928"/>
    </source>
</evidence>
<feature type="domain" description="GFO/IDH/MocA-like oxidoreductase" evidence="4">
    <location>
        <begin position="188"/>
        <end position="288"/>
    </location>
</feature>
<dbReference type="PANTHER" id="PTHR42840:SF3">
    <property type="entry name" value="BINDING ROSSMANN FOLD OXIDOREDUCTASE, PUTATIVE (AFU_ORTHOLOGUE AFUA_2G10240)-RELATED"/>
    <property type="match status" value="1"/>
</dbReference>
<gene>
    <name evidence="5" type="ORF">NV381_19765</name>
</gene>
<dbReference type="SUPFAM" id="SSF51735">
    <property type="entry name" value="NAD(P)-binding Rossmann-fold domains"/>
    <property type="match status" value="1"/>
</dbReference>
<dbReference type="Proteomes" id="UP001300012">
    <property type="component" value="Unassembled WGS sequence"/>
</dbReference>
<dbReference type="Pfam" id="PF22725">
    <property type="entry name" value="GFO_IDH_MocA_C3"/>
    <property type="match status" value="1"/>
</dbReference>
<evidence type="ECO:0000313" key="5">
    <source>
        <dbReference type="EMBL" id="MCR8633423.1"/>
    </source>
</evidence>
<accession>A0ABT1YJQ2</accession>
<dbReference type="Pfam" id="PF01408">
    <property type="entry name" value="GFO_IDH_MocA"/>
    <property type="match status" value="1"/>
</dbReference>
<name>A0ABT1YJQ2_9BACL</name>
<sequence>MIRVNVGIVGSGFIATTHGDCYKKVFGIDVCLKAVASTNKRTKSFAEKFGIEKIYTEFEQLLENKEIDVVDICTPAYLHEEMTVRALQAGKHVICEKPMTGYYGTLGDANVGLNVSKEKMYHDVIRRMDKLREVAEQSGKLFMYAENWVYAPSITKCSEIIQARKSKLLLLKGEESHSGSHAAHAALWNHTGGGALIRQGCHPLSAILYLKKVEIEARNEQITIQSVVAEIGNITNHLSEEDRGVIAARPVDVEDWANVTLTFSDGTKANVMAGDMIVGGVRNIVEVYSPESAYLCNLTPNNHMLSYFADESNLENTFISEKVETKQGWQFVSALDDIMRGYVDEFQDFMECVAYNRQPKSDFDLAYDSMKTIYAAYWSASEGKRIYF</sequence>
<comment type="caution">
    <text evidence="5">The sequence shown here is derived from an EMBL/GenBank/DDBJ whole genome shotgun (WGS) entry which is preliminary data.</text>
</comment>
<dbReference type="Gene3D" id="3.30.360.10">
    <property type="entry name" value="Dihydrodipicolinate Reductase, domain 2"/>
    <property type="match status" value="1"/>
</dbReference>
<dbReference type="SUPFAM" id="SSF55347">
    <property type="entry name" value="Glyceraldehyde-3-phosphate dehydrogenase-like, C-terminal domain"/>
    <property type="match status" value="1"/>
</dbReference>
<evidence type="ECO:0000259" key="4">
    <source>
        <dbReference type="Pfam" id="PF22725"/>
    </source>
</evidence>
<dbReference type="RefSeq" id="WP_258214997.1">
    <property type="nucleotide sequence ID" value="NZ_JANQBD010000014.1"/>
</dbReference>
<evidence type="ECO:0000259" key="3">
    <source>
        <dbReference type="Pfam" id="PF01408"/>
    </source>
</evidence>
<dbReference type="InterPro" id="IPR036291">
    <property type="entry name" value="NAD(P)-bd_dom_sf"/>
</dbReference>
<dbReference type="InterPro" id="IPR055170">
    <property type="entry name" value="GFO_IDH_MocA-like_dom"/>
</dbReference>
<organism evidence="5 6">
    <name type="scientific">Paenibacillus radicis</name>
    <name type="common">ex Xue et al. 2023</name>
    <dbReference type="NCBI Taxonomy" id="2972489"/>
    <lineage>
        <taxon>Bacteria</taxon>
        <taxon>Bacillati</taxon>
        <taxon>Bacillota</taxon>
        <taxon>Bacilli</taxon>
        <taxon>Bacillales</taxon>
        <taxon>Paenibacillaceae</taxon>
        <taxon>Paenibacillus</taxon>
    </lineage>
</organism>
<protein>
    <submittedName>
        <fullName evidence="5">Gfo/Idh/MocA family oxidoreductase</fullName>
    </submittedName>
</protein>
<dbReference type="EMBL" id="JANQBD010000014">
    <property type="protein sequence ID" value="MCR8633423.1"/>
    <property type="molecule type" value="Genomic_DNA"/>
</dbReference>
<evidence type="ECO:0000256" key="2">
    <source>
        <dbReference type="ARBA" id="ARBA00023002"/>
    </source>
</evidence>
<evidence type="ECO:0000313" key="6">
    <source>
        <dbReference type="Proteomes" id="UP001300012"/>
    </source>
</evidence>
<keyword evidence="6" id="KW-1185">Reference proteome</keyword>
<dbReference type="Gene3D" id="3.40.50.720">
    <property type="entry name" value="NAD(P)-binding Rossmann-like Domain"/>
    <property type="match status" value="1"/>
</dbReference>
<feature type="domain" description="Gfo/Idh/MocA-like oxidoreductase N-terminal" evidence="3">
    <location>
        <begin position="4"/>
        <end position="101"/>
    </location>
</feature>
<keyword evidence="2" id="KW-0560">Oxidoreductase</keyword>
<dbReference type="PANTHER" id="PTHR42840">
    <property type="entry name" value="NAD(P)-BINDING ROSSMANN-FOLD SUPERFAMILY PROTEIN-RELATED"/>
    <property type="match status" value="1"/>
</dbReference>
<reference evidence="5 6" key="1">
    <citation type="submission" date="2022-08" db="EMBL/GenBank/DDBJ databases">
        <title>Paenibacillus endoradicis sp. nov., Paenibacillus radicibacter sp. nov and Paenibacillus pararadicis sp. nov., three cold-adapted plant growth-promoting bacteria isolated from root of Larix gmelinii in Great Khingan.</title>
        <authorList>
            <person name="Xue H."/>
        </authorList>
    </citation>
    <scope>NUCLEOTIDE SEQUENCE [LARGE SCALE GENOMIC DNA]</scope>
    <source>
        <strain evidence="5 6">N5-1-1-5</strain>
    </source>
</reference>
<dbReference type="InterPro" id="IPR000683">
    <property type="entry name" value="Gfo/Idh/MocA-like_OxRdtase_N"/>
</dbReference>
<comment type="similarity">
    <text evidence="1">Belongs to the Gfo/Idh/MocA family.</text>
</comment>
<proteinExistence type="inferred from homology"/>